<dbReference type="InterPro" id="IPR036546">
    <property type="entry name" value="MED15_KIX"/>
</dbReference>
<keyword evidence="4" id="KW-0804">Transcription</keyword>
<feature type="coiled-coil region" evidence="6">
    <location>
        <begin position="643"/>
        <end position="670"/>
    </location>
</feature>
<evidence type="ECO:0000259" key="8">
    <source>
        <dbReference type="PROSITE" id="PS51519"/>
    </source>
</evidence>
<dbReference type="Gramene" id="PHT85460">
    <property type="protein sequence ID" value="PHT85460"/>
    <property type="gene ID" value="T459_07566"/>
</dbReference>
<dbReference type="GO" id="GO:0003713">
    <property type="term" value="F:transcription coactivator activity"/>
    <property type="evidence" value="ECO:0007669"/>
    <property type="project" value="InterPro"/>
</dbReference>
<keyword evidence="2" id="KW-0805">Transcription regulation</keyword>
<evidence type="ECO:0000256" key="3">
    <source>
        <dbReference type="ARBA" id="ARBA00023125"/>
    </source>
</evidence>
<proteinExistence type="predicted"/>
<dbReference type="GO" id="GO:0005634">
    <property type="term" value="C:nucleus"/>
    <property type="evidence" value="ECO:0007669"/>
    <property type="project" value="UniProtKB-SubCell"/>
</dbReference>
<accession>A0A2G2ZU01</accession>
<dbReference type="PANTHER" id="PTHR33137:SF4">
    <property type="entry name" value="MEDIATOR OF RNA POLYMERASE II TRANSCRIPTION SUBUNIT 15A-RELATED"/>
    <property type="match status" value="1"/>
</dbReference>
<dbReference type="PROSITE" id="PS51519">
    <property type="entry name" value="RWP_RK"/>
    <property type="match status" value="1"/>
</dbReference>
<feature type="domain" description="RWP-RK" evidence="8">
    <location>
        <begin position="251"/>
        <end position="335"/>
    </location>
</feature>
<dbReference type="OMA" id="SWRDCSQ"/>
<dbReference type="GO" id="GO:0031490">
    <property type="term" value="F:chromatin DNA binding"/>
    <property type="evidence" value="ECO:0000318"/>
    <property type="project" value="GO_Central"/>
</dbReference>
<dbReference type="InterPro" id="IPR044661">
    <property type="entry name" value="MED15a/b/c-like"/>
</dbReference>
<reference evidence="9 10" key="2">
    <citation type="journal article" date="2017" name="Genome Biol.">
        <title>New reference genome sequences of hot pepper reveal the massive evolution of plant disease-resistance genes by retroduplication.</title>
        <authorList>
            <person name="Kim S."/>
            <person name="Park J."/>
            <person name="Yeom S.I."/>
            <person name="Kim Y.M."/>
            <person name="Seo E."/>
            <person name="Kim K.T."/>
            <person name="Kim M.S."/>
            <person name="Lee J.M."/>
            <person name="Cheong K."/>
            <person name="Shin H.S."/>
            <person name="Kim S.B."/>
            <person name="Han K."/>
            <person name="Lee J."/>
            <person name="Park M."/>
            <person name="Lee H.A."/>
            <person name="Lee H.Y."/>
            <person name="Lee Y."/>
            <person name="Oh S."/>
            <person name="Lee J.H."/>
            <person name="Choi E."/>
            <person name="Choi E."/>
            <person name="Lee S.E."/>
            <person name="Jeon J."/>
            <person name="Kim H."/>
            <person name="Choi G."/>
            <person name="Song H."/>
            <person name="Lee J."/>
            <person name="Lee S.C."/>
            <person name="Kwon J.K."/>
            <person name="Lee H.Y."/>
            <person name="Koo N."/>
            <person name="Hong Y."/>
            <person name="Kim R.W."/>
            <person name="Kang W.H."/>
            <person name="Huh J.H."/>
            <person name="Kang B.C."/>
            <person name="Yang T.J."/>
            <person name="Lee Y.H."/>
            <person name="Bennetzen J.L."/>
            <person name="Choi D."/>
        </authorList>
    </citation>
    <scope>NUCLEOTIDE SEQUENCE [LARGE SCALE GENOMIC DNA]</scope>
    <source>
        <strain evidence="10">cv. CM334</strain>
    </source>
</reference>
<organism evidence="9 10">
    <name type="scientific">Capsicum annuum</name>
    <name type="common">Capsicum pepper</name>
    <dbReference type="NCBI Taxonomy" id="4072"/>
    <lineage>
        <taxon>Eukaryota</taxon>
        <taxon>Viridiplantae</taxon>
        <taxon>Streptophyta</taxon>
        <taxon>Embryophyta</taxon>
        <taxon>Tracheophyta</taxon>
        <taxon>Spermatophyta</taxon>
        <taxon>Magnoliopsida</taxon>
        <taxon>eudicotyledons</taxon>
        <taxon>Gunneridae</taxon>
        <taxon>Pentapetalae</taxon>
        <taxon>asterids</taxon>
        <taxon>lamiids</taxon>
        <taxon>Solanales</taxon>
        <taxon>Solanaceae</taxon>
        <taxon>Solanoideae</taxon>
        <taxon>Capsiceae</taxon>
        <taxon>Capsicum</taxon>
    </lineage>
</organism>
<keyword evidence="5" id="KW-0539">Nucleus</keyword>
<reference evidence="9 10" key="1">
    <citation type="journal article" date="2014" name="Nat. Genet.">
        <title>Genome sequence of the hot pepper provides insights into the evolution of pungency in Capsicum species.</title>
        <authorList>
            <person name="Kim S."/>
            <person name="Park M."/>
            <person name="Yeom S.I."/>
            <person name="Kim Y.M."/>
            <person name="Lee J.M."/>
            <person name="Lee H.A."/>
            <person name="Seo E."/>
            <person name="Choi J."/>
            <person name="Cheong K."/>
            <person name="Kim K.T."/>
            <person name="Jung K."/>
            <person name="Lee G.W."/>
            <person name="Oh S.K."/>
            <person name="Bae C."/>
            <person name="Kim S.B."/>
            <person name="Lee H.Y."/>
            <person name="Kim S.Y."/>
            <person name="Kim M.S."/>
            <person name="Kang B.C."/>
            <person name="Jo Y.D."/>
            <person name="Yang H.B."/>
            <person name="Jeong H.J."/>
            <person name="Kang W.H."/>
            <person name="Kwon J.K."/>
            <person name="Shin C."/>
            <person name="Lim J.Y."/>
            <person name="Park J.H."/>
            <person name="Huh J.H."/>
            <person name="Kim J.S."/>
            <person name="Kim B.D."/>
            <person name="Cohen O."/>
            <person name="Paran I."/>
            <person name="Suh M.C."/>
            <person name="Lee S.B."/>
            <person name="Kim Y.K."/>
            <person name="Shin Y."/>
            <person name="Noh S.J."/>
            <person name="Park J."/>
            <person name="Seo Y.S."/>
            <person name="Kwon S.Y."/>
            <person name="Kim H.A."/>
            <person name="Park J.M."/>
            <person name="Kim H.J."/>
            <person name="Choi S.B."/>
            <person name="Bosland P.W."/>
            <person name="Reeves G."/>
            <person name="Jo S.H."/>
            <person name="Lee B.W."/>
            <person name="Cho H.T."/>
            <person name="Choi H.S."/>
            <person name="Lee M.S."/>
            <person name="Yu Y."/>
            <person name="Do Choi Y."/>
            <person name="Park B.S."/>
            <person name="van Deynze A."/>
            <person name="Ashrafi H."/>
            <person name="Hill T."/>
            <person name="Kim W.T."/>
            <person name="Pai H.S."/>
            <person name="Ahn H.K."/>
            <person name="Yeam I."/>
            <person name="Giovannoni J.J."/>
            <person name="Rose J.K."/>
            <person name="Sorensen I."/>
            <person name="Lee S.J."/>
            <person name="Kim R.W."/>
            <person name="Choi I.Y."/>
            <person name="Choi B.S."/>
            <person name="Lim J.S."/>
            <person name="Lee Y.H."/>
            <person name="Choi D."/>
        </authorList>
    </citation>
    <scope>NUCLEOTIDE SEQUENCE [LARGE SCALE GENOMIC DNA]</scope>
    <source>
        <strain evidence="10">cv. CM334</strain>
    </source>
</reference>
<evidence type="ECO:0000256" key="1">
    <source>
        <dbReference type="ARBA" id="ARBA00004123"/>
    </source>
</evidence>
<sequence length="721" mass="81320">MLLRDEEEVELSEMEWNDMVNPLISSPASTSWKIHQVWEPDMLYVDYTLLPPSPMEDFTLWNHSWSPPPPPHRQESGMIKGAAKAFDAQLQEDAAGGALLTNDWRFELLPDSRQRIANKIILTLRRHLPVSGDEGLLLLRKIAVRFEEKVYTAATSQSDYLRKISLKMLTMETKSQHPVCAETVPVVDESLHVQLDAKSPPEDPTLHYLQSGEECALPDPQRSVTEHGNLKRKGDAGPSGQNHTICDLGSKQKMDKKMKKTWGIGGSISLNDLKQHFGKKREEAAESLDVSVSTLKRICRENGISRWPSKNIKRERLLLSNLSTNETVSEAGGGRISISTTQTAFASTEVLAKSNQQNNLSLDNEIGTSINHGVLRNDEGNGETRMIQEGDSADQEVLYKPQEFEPGRDSFNPAYSSSDGPTILYPLPQERMPAEDSPDQQGEEIARQIEITDGTSHLEKQCLGRERLGCNTEKEVIVRVEDSSSYDFGSVLELIQDHHADFASFHEVDKDPLISTDDLESNCIKSQSTLVSESEPSLINDARRMKLVFEKLITLPLEDLTNTNQEASMTEALAILSGNLSLFTDEQAKQLLEFKFDFPTIMYSWRDCSQTRIDCRNFLAEFERTNSLLETSTKEEVDLKDRYTQIECKEKEMLAQLEAIQKEKNELTKRRSENFIQNKHLAALAEEQAGRTKEKELQMSIASAKLDKLKSQWASVQSSFN</sequence>
<evidence type="ECO:0000256" key="6">
    <source>
        <dbReference type="SAM" id="Coils"/>
    </source>
</evidence>
<keyword evidence="3" id="KW-0238">DNA-binding</keyword>
<gene>
    <name evidence="9" type="ORF">T459_07566</name>
</gene>
<dbReference type="Pfam" id="PF02042">
    <property type="entry name" value="RWP-RK"/>
    <property type="match status" value="1"/>
</dbReference>
<dbReference type="Gene3D" id="1.10.246.20">
    <property type="entry name" value="Coactivator CBP, KIX domain"/>
    <property type="match status" value="1"/>
</dbReference>
<dbReference type="PANTHER" id="PTHR33137">
    <property type="entry name" value="MEDIATOR OF RNA POLYMERASE II TRANSCRIPTION SUBUNIT 15A-RELATED"/>
    <property type="match status" value="1"/>
</dbReference>
<name>A0A2G2ZU01_CAPAN</name>
<dbReference type="InterPro" id="IPR003035">
    <property type="entry name" value="RWP-RK_dom"/>
</dbReference>
<dbReference type="InterPro" id="IPR036529">
    <property type="entry name" value="KIX_dom_sf"/>
</dbReference>
<evidence type="ECO:0000256" key="7">
    <source>
        <dbReference type="SAM" id="MobiDB-lite"/>
    </source>
</evidence>
<dbReference type="Proteomes" id="UP000222542">
    <property type="component" value="Unassembled WGS sequence"/>
</dbReference>
<protein>
    <recommendedName>
        <fullName evidence="8">RWP-RK domain-containing protein</fullName>
    </recommendedName>
</protein>
<evidence type="ECO:0000313" key="10">
    <source>
        <dbReference type="Proteomes" id="UP000222542"/>
    </source>
</evidence>
<feature type="compositionally biased region" description="Basic and acidic residues" evidence="7">
    <location>
        <begin position="224"/>
        <end position="235"/>
    </location>
</feature>
<dbReference type="Pfam" id="PF16987">
    <property type="entry name" value="KIX_2"/>
    <property type="match status" value="1"/>
</dbReference>
<dbReference type="OrthoDB" id="1912459at2759"/>
<dbReference type="FunFam" id="1.10.246.20:FF:000003">
    <property type="entry name" value="Mediator of RNA polymerase II transcription subunit 15a"/>
    <property type="match status" value="1"/>
</dbReference>
<comment type="subcellular location">
    <subcellularLocation>
        <location evidence="1">Nucleus</location>
    </subcellularLocation>
</comment>
<comment type="caution">
    <text evidence="9">The sequence shown here is derived from an EMBL/GenBank/DDBJ whole genome shotgun (WGS) entry which is preliminary data.</text>
</comment>
<feature type="region of interest" description="Disordered" evidence="7">
    <location>
        <begin position="217"/>
        <end position="243"/>
    </location>
</feature>
<evidence type="ECO:0000256" key="2">
    <source>
        <dbReference type="ARBA" id="ARBA00023015"/>
    </source>
</evidence>
<keyword evidence="6" id="KW-0175">Coiled coil</keyword>
<dbReference type="EMBL" id="AYRZ02000003">
    <property type="protein sequence ID" value="PHT85460.1"/>
    <property type="molecule type" value="Genomic_DNA"/>
</dbReference>
<keyword evidence="10" id="KW-1185">Reference proteome</keyword>
<evidence type="ECO:0000256" key="5">
    <source>
        <dbReference type="ARBA" id="ARBA00023242"/>
    </source>
</evidence>
<evidence type="ECO:0000313" key="9">
    <source>
        <dbReference type="EMBL" id="PHT85460.1"/>
    </source>
</evidence>
<dbReference type="AlphaFoldDB" id="A0A2G2ZU01"/>
<evidence type="ECO:0000256" key="4">
    <source>
        <dbReference type="ARBA" id="ARBA00023163"/>
    </source>
</evidence>